<feature type="transmembrane region" description="Helical" evidence="1">
    <location>
        <begin position="52"/>
        <end position="71"/>
    </location>
</feature>
<comment type="caution">
    <text evidence="2">The sequence shown here is derived from an EMBL/GenBank/DDBJ whole genome shotgun (WGS) entry which is preliminary data.</text>
</comment>
<proteinExistence type="predicted"/>
<keyword evidence="1" id="KW-0812">Transmembrane</keyword>
<name>A0AAE5C7X9_9BACT</name>
<sequence>MTDQRPALGHRPQATARIVHAAIMVGVLVVFGVFLFLRARMDPLAAGLATPILKWVGLGILAIAALVSYTIRARIPGPTANISREQWWADHFGTALVSWAVAEGGGLAAIILGWLAENSTVMAAGAAVALALLFVTRPGALEGAV</sequence>
<accession>A0AAE5C7X9</accession>
<dbReference type="Proteomes" id="UP000702544">
    <property type="component" value="Unassembled WGS sequence"/>
</dbReference>
<dbReference type="EMBL" id="JAACAK010000018">
    <property type="protein sequence ID" value="NIR73966.1"/>
    <property type="molecule type" value="Genomic_DNA"/>
</dbReference>
<evidence type="ECO:0000313" key="3">
    <source>
        <dbReference type="Proteomes" id="UP000702544"/>
    </source>
</evidence>
<feature type="transmembrane region" description="Helical" evidence="1">
    <location>
        <begin position="92"/>
        <end position="115"/>
    </location>
</feature>
<keyword evidence="1" id="KW-0472">Membrane</keyword>
<evidence type="ECO:0000313" key="2">
    <source>
        <dbReference type="EMBL" id="NIR73966.1"/>
    </source>
</evidence>
<keyword evidence="1" id="KW-1133">Transmembrane helix</keyword>
<reference evidence="2 3" key="1">
    <citation type="submission" date="2020-01" db="EMBL/GenBank/DDBJ databases">
        <title>Genomes assembled from Gulf of Kutch pelagic sediment metagenomes.</title>
        <authorList>
            <person name="Chandrashekar M."/>
            <person name="Mahajan M.S."/>
            <person name="Dave K.J."/>
            <person name="Vatsa P."/>
            <person name="Nathani N.M."/>
        </authorList>
    </citation>
    <scope>NUCLEOTIDE SEQUENCE [LARGE SCALE GENOMIC DNA]</scope>
    <source>
        <strain evidence="2">KS3-K002</strain>
    </source>
</reference>
<dbReference type="AlphaFoldDB" id="A0AAE5C7X9"/>
<organism evidence="2 3">
    <name type="scientific">Candidatus Kutchimonas denitrificans</name>
    <dbReference type="NCBI Taxonomy" id="3056748"/>
    <lineage>
        <taxon>Bacteria</taxon>
        <taxon>Pseudomonadati</taxon>
        <taxon>Gemmatimonadota</taxon>
        <taxon>Gemmatimonadia</taxon>
        <taxon>Candidatus Palauibacterales</taxon>
        <taxon>Candidatus Palauibacteraceae</taxon>
        <taxon>Candidatus Kutchimonas</taxon>
    </lineage>
</organism>
<evidence type="ECO:0000256" key="1">
    <source>
        <dbReference type="SAM" id="Phobius"/>
    </source>
</evidence>
<gene>
    <name evidence="2" type="ORF">GWO12_02445</name>
</gene>
<feature type="transmembrane region" description="Helical" evidence="1">
    <location>
        <begin position="21"/>
        <end position="40"/>
    </location>
</feature>
<protein>
    <submittedName>
        <fullName evidence="2">Uncharacterized protein</fullName>
    </submittedName>
</protein>
<feature type="transmembrane region" description="Helical" evidence="1">
    <location>
        <begin position="121"/>
        <end position="140"/>
    </location>
</feature>